<dbReference type="SUPFAM" id="SSF46894">
    <property type="entry name" value="C-terminal effector domain of the bipartite response regulators"/>
    <property type="match status" value="1"/>
</dbReference>
<protein>
    <submittedName>
        <fullName evidence="7">Uncharacterized protein</fullName>
    </submittedName>
</protein>
<evidence type="ECO:0000259" key="5">
    <source>
        <dbReference type="PROSITE" id="PS50043"/>
    </source>
</evidence>
<dbReference type="OrthoDB" id="204659at2759"/>
<dbReference type="GO" id="GO:0006355">
    <property type="term" value="P:regulation of DNA-templated transcription"/>
    <property type="evidence" value="ECO:0007669"/>
    <property type="project" value="InterPro"/>
</dbReference>
<keyword evidence="8" id="KW-1185">Reference proteome</keyword>
<dbReference type="Gene3D" id="1.10.10.10">
    <property type="entry name" value="Winged helix-like DNA-binding domain superfamily/Winged helix DNA-binding domain"/>
    <property type="match status" value="1"/>
</dbReference>
<dbReference type="PROSITE" id="PS50110">
    <property type="entry name" value="RESPONSE_REGULATORY"/>
    <property type="match status" value="1"/>
</dbReference>
<evidence type="ECO:0000313" key="8">
    <source>
        <dbReference type="Proteomes" id="UP001165065"/>
    </source>
</evidence>
<dbReference type="Proteomes" id="UP001165065">
    <property type="component" value="Unassembled WGS sequence"/>
</dbReference>
<dbReference type="PRINTS" id="PR00038">
    <property type="entry name" value="HTHLUXR"/>
</dbReference>
<dbReference type="SMART" id="SM00448">
    <property type="entry name" value="REC"/>
    <property type="match status" value="1"/>
</dbReference>
<keyword evidence="1" id="KW-0805">Transcription regulation</keyword>
<dbReference type="GO" id="GO:0003677">
    <property type="term" value="F:DNA binding"/>
    <property type="evidence" value="ECO:0007669"/>
    <property type="project" value="UniProtKB-KW"/>
</dbReference>
<dbReference type="InterPro" id="IPR016032">
    <property type="entry name" value="Sig_transdc_resp-reg_C-effctor"/>
</dbReference>
<evidence type="ECO:0000256" key="3">
    <source>
        <dbReference type="ARBA" id="ARBA00023163"/>
    </source>
</evidence>
<gene>
    <name evidence="7" type="ORF">TrCOL_g11963</name>
</gene>
<keyword evidence="2" id="KW-0238">DNA-binding</keyword>
<evidence type="ECO:0000256" key="2">
    <source>
        <dbReference type="ARBA" id="ARBA00023125"/>
    </source>
</evidence>
<keyword evidence="3" id="KW-0804">Transcription</keyword>
<dbReference type="SUPFAM" id="SSF52172">
    <property type="entry name" value="CheY-like"/>
    <property type="match status" value="1"/>
</dbReference>
<feature type="modified residue" description="4-aspartylphosphate" evidence="4">
    <location>
        <position position="67"/>
    </location>
</feature>
<comment type="caution">
    <text evidence="7">The sequence shown here is derived from an EMBL/GenBank/DDBJ whole genome shotgun (WGS) entry which is preliminary data.</text>
</comment>
<name>A0A9W7L0N8_9STRA</name>
<proteinExistence type="predicted"/>
<dbReference type="InterPro" id="IPR000792">
    <property type="entry name" value="Tscrpt_reg_LuxR_C"/>
</dbReference>
<sequence>MLLKATVQYLRENTDYEIEPFLAAEPCMKLLNKYGTRNAHRGSASGDDGQNSGTFNEGVLPSCIISDIQIEDQMSGLEFLEYVRDHPIENVKGLPFVLLTARGMTDDRIAGYQKGANAYLPKPFSPEELKAILIGLVSRNLASASSSAAATSSLDGFAPPPPPTSSVTLSPRESEVLKLLSLGLTNKEMSSNMFVSVRTVERYVSDLFKKTGTGRRTELVRWALKYGFVDVDESG</sequence>
<evidence type="ECO:0000313" key="7">
    <source>
        <dbReference type="EMBL" id="GMI19716.1"/>
    </source>
</evidence>
<feature type="domain" description="HTH luxR-type" evidence="5">
    <location>
        <begin position="162"/>
        <end position="227"/>
    </location>
</feature>
<organism evidence="7 8">
    <name type="scientific">Triparma columacea</name>
    <dbReference type="NCBI Taxonomy" id="722753"/>
    <lineage>
        <taxon>Eukaryota</taxon>
        <taxon>Sar</taxon>
        <taxon>Stramenopiles</taxon>
        <taxon>Ochrophyta</taxon>
        <taxon>Bolidophyceae</taxon>
        <taxon>Parmales</taxon>
        <taxon>Triparmaceae</taxon>
        <taxon>Triparma</taxon>
    </lineage>
</organism>
<dbReference type="InterPro" id="IPR036388">
    <property type="entry name" value="WH-like_DNA-bd_sf"/>
</dbReference>
<dbReference type="PANTHER" id="PTHR44688:SF16">
    <property type="entry name" value="DNA-BINDING TRANSCRIPTIONAL ACTIVATOR DEVR_DOSR"/>
    <property type="match status" value="1"/>
</dbReference>
<dbReference type="EMBL" id="BRYA01000499">
    <property type="protein sequence ID" value="GMI19716.1"/>
    <property type="molecule type" value="Genomic_DNA"/>
</dbReference>
<dbReference type="Pfam" id="PF00196">
    <property type="entry name" value="GerE"/>
    <property type="match status" value="1"/>
</dbReference>
<dbReference type="PROSITE" id="PS50043">
    <property type="entry name" value="HTH_LUXR_2"/>
    <property type="match status" value="1"/>
</dbReference>
<reference evidence="8" key="1">
    <citation type="journal article" date="2023" name="Commun. Biol.">
        <title>Genome analysis of Parmales, the sister group of diatoms, reveals the evolutionary specialization of diatoms from phago-mixotrophs to photoautotrophs.</title>
        <authorList>
            <person name="Ban H."/>
            <person name="Sato S."/>
            <person name="Yoshikawa S."/>
            <person name="Yamada K."/>
            <person name="Nakamura Y."/>
            <person name="Ichinomiya M."/>
            <person name="Sato N."/>
            <person name="Blanc-Mathieu R."/>
            <person name="Endo H."/>
            <person name="Kuwata A."/>
            <person name="Ogata H."/>
        </authorList>
    </citation>
    <scope>NUCLEOTIDE SEQUENCE [LARGE SCALE GENOMIC DNA]</scope>
</reference>
<evidence type="ECO:0000256" key="4">
    <source>
        <dbReference type="PROSITE-ProRule" id="PRU00169"/>
    </source>
</evidence>
<dbReference type="Pfam" id="PF00072">
    <property type="entry name" value="Response_reg"/>
    <property type="match status" value="1"/>
</dbReference>
<dbReference type="PANTHER" id="PTHR44688">
    <property type="entry name" value="DNA-BINDING TRANSCRIPTIONAL ACTIVATOR DEVR_DOSR"/>
    <property type="match status" value="1"/>
</dbReference>
<dbReference type="CDD" id="cd06170">
    <property type="entry name" value="LuxR_C_like"/>
    <property type="match status" value="1"/>
</dbReference>
<evidence type="ECO:0000256" key="1">
    <source>
        <dbReference type="ARBA" id="ARBA00023015"/>
    </source>
</evidence>
<evidence type="ECO:0000259" key="6">
    <source>
        <dbReference type="PROSITE" id="PS50110"/>
    </source>
</evidence>
<dbReference type="InterPro" id="IPR001789">
    <property type="entry name" value="Sig_transdc_resp-reg_receiver"/>
</dbReference>
<dbReference type="AlphaFoldDB" id="A0A9W7L0N8"/>
<dbReference type="SMART" id="SM00421">
    <property type="entry name" value="HTH_LUXR"/>
    <property type="match status" value="1"/>
</dbReference>
<dbReference type="InterPro" id="IPR011006">
    <property type="entry name" value="CheY-like_superfamily"/>
</dbReference>
<feature type="domain" description="Response regulatory" evidence="6">
    <location>
        <begin position="1"/>
        <end position="137"/>
    </location>
</feature>
<dbReference type="GO" id="GO:0000160">
    <property type="term" value="P:phosphorelay signal transduction system"/>
    <property type="evidence" value="ECO:0007669"/>
    <property type="project" value="InterPro"/>
</dbReference>
<keyword evidence="4" id="KW-0597">Phosphoprotein</keyword>
<dbReference type="Gene3D" id="3.40.50.2300">
    <property type="match status" value="1"/>
</dbReference>
<accession>A0A9W7L0N8</accession>